<dbReference type="STRING" id="84521.SAMN04487994_100738"/>
<evidence type="ECO:0000256" key="1">
    <source>
        <dbReference type="PIRSR" id="PIRSR018249-1"/>
    </source>
</evidence>
<dbReference type="InterPro" id="IPR029063">
    <property type="entry name" value="SAM-dependent_MTases_sf"/>
</dbReference>
<dbReference type="InterPro" id="IPR016718">
    <property type="entry name" value="rRNA_m1G-MeTrfase_A_prd"/>
</dbReference>
<keyword evidence="5" id="KW-0808">Transferase</keyword>
<dbReference type="PIRSF" id="PIRSF018249">
    <property type="entry name" value="MyrA_prd"/>
    <property type="match status" value="1"/>
</dbReference>
<dbReference type="RefSeq" id="WP_102227337.1">
    <property type="nucleotide sequence ID" value="NZ_PNFY01000002.1"/>
</dbReference>
<proteinExistence type="predicted"/>
<organism evidence="5 6">
    <name type="scientific">Dolosicoccus paucivorans</name>
    <dbReference type="NCBI Taxonomy" id="84521"/>
    <lineage>
        <taxon>Bacteria</taxon>
        <taxon>Bacillati</taxon>
        <taxon>Bacillota</taxon>
        <taxon>Bacilli</taxon>
        <taxon>Lactobacillales</taxon>
        <taxon>Aerococcaceae</taxon>
        <taxon>Dolosicoccus</taxon>
    </lineage>
</organism>
<feature type="binding site" evidence="1">
    <location>
        <position position="45"/>
    </location>
    <ligand>
        <name>Zn(2+)</name>
        <dbReference type="ChEBI" id="CHEBI:29105"/>
    </ligand>
</feature>
<feature type="domain" description="23S rRNA (guanine(745)-N(1))-methyltransferase N-terminal" evidence="4">
    <location>
        <begin position="22"/>
        <end position="55"/>
    </location>
</feature>
<dbReference type="GO" id="GO:0032259">
    <property type="term" value="P:methylation"/>
    <property type="evidence" value="ECO:0007669"/>
    <property type="project" value="UniProtKB-KW"/>
</dbReference>
<evidence type="ECO:0000313" key="5">
    <source>
        <dbReference type="EMBL" id="PMC59025.1"/>
    </source>
</evidence>
<accession>A0A2N6SPM6</accession>
<evidence type="ECO:0000313" key="6">
    <source>
        <dbReference type="Proteomes" id="UP000235682"/>
    </source>
</evidence>
<keyword evidence="1" id="KW-0479">Metal-binding</keyword>
<dbReference type="Proteomes" id="UP000235682">
    <property type="component" value="Unassembled WGS sequence"/>
</dbReference>
<keyword evidence="2" id="KW-0949">S-adenosyl-L-methionine</keyword>
<dbReference type="InterPro" id="IPR048647">
    <property type="entry name" value="RlmA_N"/>
</dbReference>
<dbReference type="Gene3D" id="3.40.50.150">
    <property type="entry name" value="Vaccinia Virus protein VP39"/>
    <property type="match status" value="1"/>
</dbReference>
<dbReference type="SUPFAM" id="SSF53335">
    <property type="entry name" value="S-adenosyl-L-methionine-dependent methyltransferases"/>
    <property type="match status" value="1"/>
</dbReference>
<dbReference type="Pfam" id="PF08241">
    <property type="entry name" value="Methyltransf_11"/>
    <property type="match status" value="1"/>
</dbReference>
<feature type="binding site" evidence="1">
    <location>
        <position position="41"/>
    </location>
    <ligand>
        <name>Zn(2+)</name>
        <dbReference type="ChEBI" id="CHEBI:29105"/>
    </ligand>
</feature>
<comment type="caution">
    <text evidence="5">The sequence shown here is derived from an EMBL/GenBank/DDBJ whole genome shotgun (WGS) entry which is preliminary data.</text>
</comment>
<evidence type="ECO:0000259" key="4">
    <source>
        <dbReference type="Pfam" id="PF21302"/>
    </source>
</evidence>
<dbReference type="GO" id="GO:0008757">
    <property type="term" value="F:S-adenosylmethionine-dependent methyltransferase activity"/>
    <property type="evidence" value="ECO:0007669"/>
    <property type="project" value="InterPro"/>
</dbReference>
<sequence>MKSLSKKQQTLLWLERAPKALFQCIHCQRELHVTQDGSLKCQNNHTFNLAKQGYYFLSKVSGDDSYDAELFKARRRIITESGFYTPLHQALQPLLKSARVIFDAGSGEGSHLACLLVEDQYGLAFDLSKSGVQLATDYNLKQFNAVADLTHLPLQDQSVDVILSILSPSNYDEFKRVGKRLIKVVPNEGYLQEIRQIMYQKGWLKTHRYSNEDVLKVFKEHISQYDTLTVKQTVSLTSDQLKDLVQMTPLTWQLATEQRHELIDELLKASVMTLDVTILITT</sequence>
<feature type="binding site" evidence="2">
    <location>
        <begin position="108"/>
        <end position="109"/>
    </location>
    <ligand>
        <name>S-adenosyl-L-methionine</name>
        <dbReference type="ChEBI" id="CHEBI:59789"/>
    </ligand>
</feature>
<keyword evidence="1" id="KW-0862">Zinc</keyword>
<name>A0A2N6SPM6_9LACT</name>
<dbReference type="OrthoDB" id="5522265at2"/>
<protein>
    <submittedName>
        <fullName evidence="5">Methyltransferase</fullName>
    </submittedName>
</protein>
<dbReference type="GO" id="GO:0046872">
    <property type="term" value="F:metal ion binding"/>
    <property type="evidence" value="ECO:0007669"/>
    <property type="project" value="UniProtKB-KW"/>
</dbReference>
<gene>
    <name evidence="5" type="ORF">CJ205_01595</name>
</gene>
<feature type="binding site" evidence="2">
    <location>
        <position position="190"/>
    </location>
    <ligand>
        <name>S-adenosyl-L-methionine</name>
        <dbReference type="ChEBI" id="CHEBI:59789"/>
    </ligand>
</feature>
<feature type="binding site" evidence="2">
    <location>
        <position position="84"/>
    </location>
    <ligand>
        <name>S-adenosyl-L-methionine</name>
        <dbReference type="ChEBI" id="CHEBI:59789"/>
    </ligand>
</feature>
<evidence type="ECO:0000259" key="3">
    <source>
        <dbReference type="Pfam" id="PF08241"/>
    </source>
</evidence>
<evidence type="ECO:0000256" key="2">
    <source>
        <dbReference type="PIRSR" id="PIRSR018249-2"/>
    </source>
</evidence>
<dbReference type="EMBL" id="PNHE01000003">
    <property type="protein sequence ID" value="PMC59025.1"/>
    <property type="molecule type" value="Genomic_DNA"/>
</dbReference>
<dbReference type="Pfam" id="PF21302">
    <property type="entry name" value="Zn_ribbon_RlmA"/>
    <property type="match status" value="1"/>
</dbReference>
<feature type="domain" description="Methyltransferase type 11" evidence="3">
    <location>
        <begin position="103"/>
        <end position="191"/>
    </location>
</feature>
<keyword evidence="6" id="KW-1185">Reference proteome</keyword>
<dbReference type="AlphaFoldDB" id="A0A2N6SPM6"/>
<keyword evidence="5" id="KW-0489">Methyltransferase</keyword>
<dbReference type="InterPro" id="IPR013216">
    <property type="entry name" value="Methyltransf_11"/>
</dbReference>
<reference evidence="5 6" key="1">
    <citation type="submission" date="2017-09" db="EMBL/GenBank/DDBJ databases">
        <title>Bacterial strain isolated from the female urinary microbiota.</title>
        <authorList>
            <person name="Thomas-White K."/>
            <person name="Kumar N."/>
            <person name="Forster S."/>
            <person name="Putonti C."/>
            <person name="Lawley T."/>
            <person name="Wolfe A.J."/>
        </authorList>
    </citation>
    <scope>NUCLEOTIDE SEQUENCE [LARGE SCALE GENOMIC DNA]</scope>
    <source>
        <strain evidence="5 6">UMB0852</strain>
    </source>
</reference>